<accession>L0JU15</accession>
<dbReference type="SUPFAM" id="SSF88713">
    <property type="entry name" value="Glycoside hydrolase/deacetylase"/>
    <property type="match status" value="1"/>
</dbReference>
<protein>
    <submittedName>
        <fullName evidence="3">Polysaccharide deacetylase</fullName>
    </submittedName>
</protein>
<dbReference type="EMBL" id="CP003929">
    <property type="protein sequence ID" value="AGB36246.1"/>
    <property type="molecule type" value="Genomic_DNA"/>
</dbReference>
<gene>
    <name evidence="3" type="ORF">Natoc_0381</name>
</gene>
<feature type="domain" description="NodB homology" evidence="2">
    <location>
        <begin position="71"/>
        <end position="144"/>
    </location>
</feature>
<dbReference type="GeneID" id="14405409"/>
<dbReference type="InterPro" id="IPR002509">
    <property type="entry name" value="NODB_dom"/>
</dbReference>
<dbReference type="GO" id="GO:0005975">
    <property type="term" value="P:carbohydrate metabolic process"/>
    <property type="evidence" value="ECO:0007669"/>
    <property type="project" value="InterPro"/>
</dbReference>
<evidence type="ECO:0000313" key="4">
    <source>
        <dbReference type="Proteomes" id="UP000010878"/>
    </source>
</evidence>
<dbReference type="InterPro" id="IPR011330">
    <property type="entry name" value="Glyco_hydro/deAcase_b/a-brl"/>
</dbReference>
<keyword evidence="4" id="KW-1185">Reference proteome</keyword>
<dbReference type="RefSeq" id="WP_015319702.1">
    <property type="nucleotide sequence ID" value="NC_019974.1"/>
</dbReference>
<dbReference type="STRING" id="694430.Natoc_0381"/>
<dbReference type="OrthoDB" id="186535at2157"/>
<dbReference type="eggNOG" id="arCOG09161">
    <property type="taxonomic scope" value="Archaea"/>
</dbReference>
<feature type="compositionally biased region" description="Basic and acidic residues" evidence="1">
    <location>
        <begin position="34"/>
        <end position="67"/>
    </location>
</feature>
<dbReference type="HOGENOM" id="CLU_055389_0_0_2"/>
<proteinExistence type="predicted"/>
<dbReference type="Proteomes" id="UP000010878">
    <property type="component" value="Chromosome"/>
</dbReference>
<reference evidence="3 4" key="1">
    <citation type="submission" date="2012-11" db="EMBL/GenBank/DDBJ databases">
        <title>FINISHED of Natronococcus occultus SP4, DSM 3396.</title>
        <authorList>
            <consortium name="DOE Joint Genome Institute"/>
            <person name="Eisen J."/>
            <person name="Huntemann M."/>
            <person name="Wei C.-L."/>
            <person name="Han J."/>
            <person name="Detter J.C."/>
            <person name="Han C."/>
            <person name="Tapia R."/>
            <person name="Chen A."/>
            <person name="Kyrpides N."/>
            <person name="Mavromatis K."/>
            <person name="Markowitz V."/>
            <person name="Szeto E."/>
            <person name="Ivanova N."/>
            <person name="Mikhailova N."/>
            <person name="Ovchinnikova G."/>
            <person name="Pagani I."/>
            <person name="Pati A."/>
            <person name="Goodwin L."/>
            <person name="Nordberg H.P."/>
            <person name="Cantor M.N."/>
            <person name="Hua S.X."/>
            <person name="Woyke T."/>
            <person name="Eisen J."/>
            <person name="Klenk H.-P."/>
            <person name="Klenk H.-P."/>
        </authorList>
    </citation>
    <scope>NUCLEOTIDE SEQUENCE [LARGE SCALE GENOMIC DNA]</scope>
    <source>
        <strain evidence="3 4">SP4</strain>
    </source>
</reference>
<dbReference type="AlphaFoldDB" id="L0JU15"/>
<evidence type="ECO:0000313" key="3">
    <source>
        <dbReference type="EMBL" id="AGB36246.1"/>
    </source>
</evidence>
<evidence type="ECO:0000259" key="2">
    <source>
        <dbReference type="Pfam" id="PF01522"/>
    </source>
</evidence>
<feature type="region of interest" description="Disordered" evidence="1">
    <location>
        <begin position="22"/>
        <end position="72"/>
    </location>
</feature>
<dbReference type="Pfam" id="PF01522">
    <property type="entry name" value="Polysacc_deac_1"/>
    <property type="match status" value="1"/>
</dbReference>
<dbReference type="GO" id="GO:0016810">
    <property type="term" value="F:hydrolase activity, acting on carbon-nitrogen (but not peptide) bonds"/>
    <property type="evidence" value="ECO:0007669"/>
    <property type="project" value="InterPro"/>
</dbReference>
<dbReference type="KEGG" id="nou:Natoc_0381"/>
<organism evidence="3 4">
    <name type="scientific">Natronococcus occultus SP4</name>
    <dbReference type="NCBI Taxonomy" id="694430"/>
    <lineage>
        <taxon>Archaea</taxon>
        <taxon>Methanobacteriati</taxon>
        <taxon>Methanobacteriota</taxon>
        <taxon>Stenosarchaea group</taxon>
        <taxon>Halobacteria</taxon>
        <taxon>Halobacteriales</taxon>
        <taxon>Natrialbaceae</taxon>
        <taxon>Natronococcus</taxon>
    </lineage>
</organism>
<name>L0JU15_9EURY</name>
<evidence type="ECO:0000256" key="1">
    <source>
        <dbReference type="SAM" id="MobiDB-lite"/>
    </source>
</evidence>
<dbReference type="Gene3D" id="3.20.20.370">
    <property type="entry name" value="Glycoside hydrolase/deacetylase"/>
    <property type="match status" value="1"/>
</dbReference>
<sequence>MRRRNLLSATGLALAGGVATTYGLSASEDDPANDADRNASREDRSREPTAKSERAEPDSETDERSSEIADSEGMLVFTYDDSPIEDYTLSYDVHREYDVPGCVAACPGLMGTDDAYLDPGQLREMQANGWGVMSHTYYHRSLGRIRLTEPAHTGDERLYVEANRHGAIADDPLVIFDDKSETTATVAGSGSDSVGEYVELADPIAEDVDASGYVRYPEALMRDVLQKTDAQLEAWGLDVTGFVYTYGRYHGVIEELVRDHHDAVANHRYGGGHNELEGLDPTTMQRMYVETDKASEDDVDAFMETAADEDVLAIVGGHSQFDTLTEDRLRYTIESALEHDLAIVTMEEALAEVGKL</sequence>